<feature type="compositionally biased region" description="Polar residues" evidence="1">
    <location>
        <begin position="51"/>
        <end position="64"/>
    </location>
</feature>
<gene>
    <name evidence="2" type="ORF">SDC9_136022</name>
</gene>
<dbReference type="AlphaFoldDB" id="A0A645DIR9"/>
<dbReference type="EMBL" id="VSSQ01036436">
    <property type="protein sequence ID" value="MPM88918.1"/>
    <property type="molecule type" value="Genomic_DNA"/>
</dbReference>
<comment type="caution">
    <text evidence="2">The sequence shown here is derived from an EMBL/GenBank/DDBJ whole genome shotgun (WGS) entry which is preliminary data.</text>
</comment>
<evidence type="ECO:0000313" key="2">
    <source>
        <dbReference type="EMBL" id="MPM88918.1"/>
    </source>
</evidence>
<sequence length="260" mass="29196">MAALVLNLFFQTRKLSRHPFGQIRLDPRQLILQNMIFLLAPLRGMDGRPPSGQTSGQQQKQRNQYHGEHPALPPPLRQLVFAHIAHPGAEVAEIALQIAQGRRQGKFRRRRGGRSGSRIAHRRLGRLGRGNLRTYAVAAHQLGFDFKSRFALIAQCGNLLQHRQRTLRKNPASADVFAVDVIAVTPQPIIDCGTRHAQFRSQSGDAVIFHFVGHKTIFFSSAIRRIAATSVCICRFRSASVAKQRSLRRYCSSSNLTRQP</sequence>
<accession>A0A645DIR9</accession>
<organism evidence="2">
    <name type="scientific">bioreactor metagenome</name>
    <dbReference type="NCBI Taxonomy" id="1076179"/>
    <lineage>
        <taxon>unclassified sequences</taxon>
        <taxon>metagenomes</taxon>
        <taxon>ecological metagenomes</taxon>
    </lineage>
</organism>
<proteinExistence type="predicted"/>
<reference evidence="2" key="1">
    <citation type="submission" date="2019-08" db="EMBL/GenBank/DDBJ databases">
        <authorList>
            <person name="Kucharzyk K."/>
            <person name="Murdoch R.W."/>
            <person name="Higgins S."/>
            <person name="Loffler F."/>
        </authorList>
    </citation>
    <scope>NUCLEOTIDE SEQUENCE</scope>
</reference>
<name>A0A645DIR9_9ZZZZ</name>
<feature type="region of interest" description="Disordered" evidence="1">
    <location>
        <begin position="43"/>
        <end position="72"/>
    </location>
</feature>
<evidence type="ECO:0000256" key="1">
    <source>
        <dbReference type="SAM" id="MobiDB-lite"/>
    </source>
</evidence>
<protein>
    <submittedName>
        <fullName evidence="2">Uncharacterized protein</fullName>
    </submittedName>
</protein>